<proteinExistence type="predicted"/>
<accession>A0AAE1TUA0</accession>
<keyword evidence="4" id="KW-1185">Reference proteome</keyword>
<feature type="coiled-coil region" evidence="1">
    <location>
        <begin position="379"/>
        <end position="406"/>
    </location>
</feature>
<protein>
    <recommendedName>
        <fullName evidence="5">Protein regulator of cytokinesis 1</fullName>
    </recommendedName>
</protein>
<evidence type="ECO:0008006" key="5">
    <source>
        <dbReference type="Google" id="ProtNLM"/>
    </source>
</evidence>
<dbReference type="EMBL" id="JAWZYT010004066">
    <property type="protein sequence ID" value="KAK4295505.1"/>
    <property type="molecule type" value="Genomic_DNA"/>
</dbReference>
<keyword evidence="1" id="KW-0175">Coiled coil</keyword>
<evidence type="ECO:0000313" key="4">
    <source>
        <dbReference type="Proteomes" id="UP001292094"/>
    </source>
</evidence>
<dbReference type="PANTHER" id="PTHR19321">
    <property type="entry name" value="PROTEIN REGULATOR OF CYTOKINESIS 1 PRC1-RELATED"/>
    <property type="match status" value="1"/>
</dbReference>
<dbReference type="GO" id="GO:0005737">
    <property type="term" value="C:cytoplasm"/>
    <property type="evidence" value="ECO:0007669"/>
    <property type="project" value="TreeGrafter"/>
</dbReference>
<organism evidence="3 4">
    <name type="scientific">Petrolisthes manimaculis</name>
    <dbReference type="NCBI Taxonomy" id="1843537"/>
    <lineage>
        <taxon>Eukaryota</taxon>
        <taxon>Metazoa</taxon>
        <taxon>Ecdysozoa</taxon>
        <taxon>Arthropoda</taxon>
        <taxon>Crustacea</taxon>
        <taxon>Multicrustacea</taxon>
        <taxon>Malacostraca</taxon>
        <taxon>Eumalacostraca</taxon>
        <taxon>Eucarida</taxon>
        <taxon>Decapoda</taxon>
        <taxon>Pleocyemata</taxon>
        <taxon>Anomura</taxon>
        <taxon>Galatheoidea</taxon>
        <taxon>Porcellanidae</taxon>
        <taxon>Petrolisthes</taxon>
    </lineage>
</organism>
<gene>
    <name evidence="3" type="ORF">Pmani_031943</name>
</gene>
<evidence type="ECO:0000256" key="1">
    <source>
        <dbReference type="SAM" id="Coils"/>
    </source>
</evidence>
<evidence type="ECO:0000313" key="3">
    <source>
        <dbReference type="EMBL" id="KAK4295505.1"/>
    </source>
</evidence>
<comment type="caution">
    <text evidence="3">The sequence shown here is derived from an EMBL/GenBank/DDBJ whole genome shotgun (WGS) entry which is preliminary data.</text>
</comment>
<feature type="compositionally biased region" description="Polar residues" evidence="2">
    <location>
        <begin position="598"/>
        <end position="648"/>
    </location>
</feature>
<dbReference type="PANTHER" id="PTHR19321:SF41">
    <property type="entry name" value="FASCETTO-RELATED"/>
    <property type="match status" value="1"/>
</dbReference>
<dbReference type="GO" id="GO:0051256">
    <property type="term" value="P:mitotic spindle midzone assembly"/>
    <property type="evidence" value="ECO:0007669"/>
    <property type="project" value="TreeGrafter"/>
</dbReference>
<dbReference type="Proteomes" id="UP001292094">
    <property type="component" value="Unassembled WGS sequence"/>
</dbReference>
<feature type="compositionally biased region" description="Basic residues" evidence="2">
    <location>
        <begin position="649"/>
        <end position="659"/>
    </location>
</feature>
<evidence type="ECO:0000256" key="2">
    <source>
        <dbReference type="SAM" id="MobiDB-lite"/>
    </source>
</evidence>
<feature type="region of interest" description="Disordered" evidence="2">
    <location>
        <begin position="570"/>
        <end position="659"/>
    </location>
</feature>
<dbReference type="InterPro" id="IPR007145">
    <property type="entry name" value="MAP65_Ase1_PRC1"/>
</dbReference>
<reference evidence="3" key="1">
    <citation type="submission" date="2023-11" db="EMBL/GenBank/DDBJ databases">
        <title>Genome assemblies of two species of porcelain crab, Petrolisthes cinctipes and Petrolisthes manimaculis (Anomura: Porcellanidae).</title>
        <authorList>
            <person name="Angst P."/>
        </authorList>
    </citation>
    <scope>NUCLEOTIDE SEQUENCE</scope>
    <source>
        <strain evidence="3">PB745_02</strain>
        <tissue evidence="3">Gill</tissue>
    </source>
</reference>
<feature type="coiled-coil region" evidence="1">
    <location>
        <begin position="212"/>
        <end position="246"/>
    </location>
</feature>
<sequence>MENRVNLLQMLENAELVLKETWNAMGFSEEVQAERTVRLYDALGSHLQEIVNGERSLKRKYIKKIAENSKRFYELNSELEAGLPDLDDSLGLLQLDRSLKNSLKILYEEVKQRQGKLNELREREKELCDYMKEDQIAIDLQKEVPSKGDMAAIEKSIQTLLVEKEYRLKTFRRLKKSLEQLMEDLEQPNKSRFEVNVLSQMEELFILSQANLQQLNRLVDGYEQKVKENKQECLELQEKIQNMYSRLEIDPSEHLHVFGHTPTVLAKLHEEWQRLDHLKLENLSRLINQQRRQLEAMWEQCYVGEDDIRAFQPYFSDDYTEESLEAHDKEVQRLQAYYKEWKGIFMDINKRDKLWRKFIMLEEKSNDPNRLKSNRGGTLLQEEKERSKVKQELPRVERELEDLIATWEKQQGRPFLIEGKRMTDYIVDQWHHYHQLKEQEKEKKHHVRAKQLEMESRMGTRNQSLLQKRKLPRNETLKSSKLRRIGEDSSCSSFTTMHSPVRERRGVLHEFNHNTPTILASPGSKANTITFSSDNTSYSHFAEELMRRSEHEKVRSSVINAKSRTPLLAVRPTPRRQPPGLPKTPMTLPRMATRRSPRLNSGQRLSPRNLSTQWSSRRNLSTQQRSPAPTHSTTAAFKSPYHTSSRLTSTKKNKLSFLI</sequence>
<dbReference type="Pfam" id="PF03999">
    <property type="entry name" value="MAP65_ASE1"/>
    <property type="match status" value="1"/>
</dbReference>
<name>A0AAE1TUA0_9EUCA</name>
<dbReference type="GO" id="GO:1990023">
    <property type="term" value="C:mitotic spindle midzone"/>
    <property type="evidence" value="ECO:0007669"/>
    <property type="project" value="TreeGrafter"/>
</dbReference>
<dbReference type="AlphaFoldDB" id="A0AAE1TUA0"/>
<dbReference type="GO" id="GO:0008017">
    <property type="term" value="F:microtubule binding"/>
    <property type="evidence" value="ECO:0007669"/>
    <property type="project" value="InterPro"/>
</dbReference>
<dbReference type="Gene3D" id="1.20.58.1520">
    <property type="match status" value="1"/>
</dbReference>